<dbReference type="Proteomes" id="UP000509302">
    <property type="component" value="Chromosome"/>
</dbReference>
<keyword evidence="3" id="KW-1185">Reference proteome</keyword>
<proteinExistence type="predicted"/>
<dbReference type="InterPro" id="IPR000182">
    <property type="entry name" value="GNAT_dom"/>
</dbReference>
<organism evidence="2 3">
    <name type="scientific">Costertonia aggregata</name>
    <dbReference type="NCBI Taxonomy" id="343403"/>
    <lineage>
        <taxon>Bacteria</taxon>
        <taxon>Pseudomonadati</taxon>
        <taxon>Bacteroidota</taxon>
        <taxon>Flavobacteriia</taxon>
        <taxon>Flavobacteriales</taxon>
        <taxon>Flavobacteriaceae</taxon>
        <taxon>Costertonia</taxon>
    </lineage>
</organism>
<dbReference type="Pfam" id="PF13673">
    <property type="entry name" value="Acetyltransf_10"/>
    <property type="match status" value="1"/>
</dbReference>
<evidence type="ECO:0000259" key="1">
    <source>
        <dbReference type="PROSITE" id="PS51186"/>
    </source>
</evidence>
<evidence type="ECO:0000313" key="3">
    <source>
        <dbReference type="Proteomes" id="UP000509302"/>
    </source>
</evidence>
<dbReference type="Gene3D" id="3.40.630.30">
    <property type="match status" value="1"/>
</dbReference>
<dbReference type="EMBL" id="CP058595">
    <property type="protein sequence ID" value="QLG45286.1"/>
    <property type="molecule type" value="Genomic_DNA"/>
</dbReference>
<protein>
    <submittedName>
        <fullName evidence="2">GNAT family N-acetyltransferase</fullName>
    </submittedName>
</protein>
<reference evidence="2 3" key="1">
    <citation type="journal article" date="2006" name="Int. J. Syst. Evol. Microbiol.">
        <title>Costertonia aggregata gen. nov., sp. nov., a mesophilic marine bacterium of the family Flavobacteriaceae, isolated from a mature biofilm.</title>
        <authorList>
            <person name="Kwon K.K."/>
            <person name="Lee Y.K."/>
            <person name="Lee H.K."/>
        </authorList>
    </citation>
    <scope>NUCLEOTIDE SEQUENCE [LARGE SCALE GENOMIC DNA]</scope>
    <source>
        <strain evidence="2 3">KCCM 42265</strain>
    </source>
</reference>
<dbReference type="PROSITE" id="PS51186">
    <property type="entry name" value="GNAT"/>
    <property type="match status" value="1"/>
</dbReference>
<dbReference type="KEGG" id="cagg:HYG79_07980"/>
<dbReference type="InterPro" id="IPR016181">
    <property type="entry name" value="Acyl_CoA_acyltransferase"/>
</dbReference>
<dbReference type="GO" id="GO:0016747">
    <property type="term" value="F:acyltransferase activity, transferring groups other than amino-acyl groups"/>
    <property type="evidence" value="ECO:0007669"/>
    <property type="project" value="InterPro"/>
</dbReference>
<feature type="domain" description="N-acetyltransferase" evidence="1">
    <location>
        <begin position="4"/>
        <end position="147"/>
    </location>
</feature>
<gene>
    <name evidence="2" type="ORF">HYG79_07980</name>
</gene>
<dbReference type="CDD" id="cd04301">
    <property type="entry name" value="NAT_SF"/>
    <property type="match status" value="1"/>
</dbReference>
<name>A0A7H9APD5_9FLAO</name>
<evidence type="ECO:0000313" key="2">
    <source>
        <dbReference type="EMBL" id="QLG45286.1"/>
    </source>
</evidence>
<accession>A0A7H9APD5</accession>
<sequence length="147" mass="16759">MMKIVIKDFQQLNIYELYAILQLRSAVFVVEQDCVYQDLDGKDEKALHVIGLKNKKVVAYTRIFKPGDYFESTSIGRVVVAKKERKFGYGKAIMKASIKAVHETLGKTIIKLSAQTYLIKFYNSLGFIEEGETYLEDGIPHVAMVKK</sequence>
<keyword evidence="2" id="KW-0808">Transferase</keyword>
<dbReference type="SUPFAM" id="SSF55729">
    <property type="entry name" value="Acyl-CoA N-acyltransferases (Nat)"/>
    <property type="match status" value="1"/>
</dbReference>
<dbReference type="AlphaFoldDB" id="A0A7H9APD5"/>